<dbReference type="PANTHER" id="PTHR45436">
    <property type="entry name" value="SENSOR HISTIDINE KINASE YKOH"/>
    <property type="match status" value="1"/>
</dbReference>
<dbReference type="Proteomes" id="UP000028939">
    <property type="component" value="Chromosome"/>
</dbReference>
<keyword evidence="14" id="KW-1185">Reference proteome</keyword>
<name>A0A077HJY9_9CORY</name>
<keyword evidence="9" id="KW-0902">Two-component regulatory system</keyword>
<dbReference type="GO" id="GO:0000155">
    <property type="term" value="F:phosphorelay sensor kinase activity"/>
    <property type="evidence" value="ECO:0007669"/>
    <property type="project" value="InterPro"/>
</dbReference>
<dbReference type="AlphaFoldDB" id="A0A077HJY9"/>
<accession>A0A077HJY9</accession>
<evidence type="ECO:0000256" key="7">
    <source>
        <dbReference type="ARBA" id="ARBA00022777"/>
    </source>
</evidence>
<keyword evidence="7 13" id="KW-0418">Kinase</keyword>
<evidence type="ECO:0000256" key="9">
    <source>
        <dbReference type="ARBA" id="ARBA00023012"/>
    </source>
</evidence>
<evidence type="ECO:0000256" key="1">
    <source>
        <dbReference type="ARBA" id="ARBA00000085"/>
    </source>
</evidence>
<dbReference type="InterPro" id="IPR036890">
    <property type="entry name" value="HATPase_C_sf"/>
</dbReference>
<evidence type="ECO:0000256" key="3">
    <source>
        <dbReference type="ARBA" id="ARBA00012438"/>
    </source>
</evidence>
<dbReference type="Pfam" id="PF00672">
    <property type="entry name" value="HAMP"/>
    <property type="match status" value="1"/>
</dbReference>
<evidence type="ECO:0000256" key="5">
    <source>
        <dbReference type="ARBA" id="ARBA00022679"/>
    </source>
</evidence>
<gene>
    <name evidence="13" type="ORF">CUREI_04465</name>
</gene>
<dbReference type="PROSITE" id="PS50885">
    <property type="entry name" value="HAMP"/>
    <property type="match status" value="1"/>
</dbReference>
<dbReference type="Pfam" id="PF00512">
    <property type="entry name" value="HisKA"/>
    <property type="match status" value="1"/>
</dbReference>
<keyword evidence="8 10" id="KW-1133">Transmembrane helix</keyword>
<evidence type="ECO:0000256" key="10">
    <source>
        <dbReference type="SAM" id="Phobius"/>
    </source>
</evidence>
<feature type="transmembrane region" description="Helical" evidence="10">
    <location>
        <begin position="67"/>
        <end position="95"/>
    </location>
</feature>
<organism evidence="13 14">
    <name type="scientific">Corynebacterium ureicelerivorans</name>
    <dbReference type="NCBI Taxonomy" id="401472"/>
    <lineage>
        <taxon>Bacteria</taxon>
        <taxon>Bacillati</taxon>
        <taxon>Actinomycetota</taxon>
        <taxon>Actinomycetes</taxon>
        <taxon>Mycobacteriales</taxon>
        <taxon>Corynebacteriaceae</taxon>
        <taxon>Corynebacterium</taxon>
    </lineage>
</organism>
<dbReference type="InterPro" id="IPR003594">
    <property type="entry name" value="HATPase_dom"/>
</dbReference>
<keyword evidence="6 10" id="KW-0812">Transmembrane</keyword>
<dbReference type="SUPFAM" id="SSF47384">
    <property type="entry name" value="Homodimeric domain of signal transducing histidine kinase"/>
    <property type="match status" value="1"/>
</dbReference>
<feature type="domain" description="HAMP" evidence="12">
    <location>
        <begin position="91"/>
        <end position="144"/>
    </location>
</feature>
<keyword evidence="5" id="KW-0808">Transferase</keyword>
<feature type="transmembrane region" description="Helical" evidence="10">
    <location>
        <begin position="12"/>
        <end position="33"/>
    </location>
</feature>
<comment type="subcellular location">
    <subcellularLocation>
        <location evidence="2">Cell membrane</location>
    </subcellularLocation>
</comment>
<dbReference type="InterPro" id="IPR050428">
    <property type="entry name" value="TCS_sensor_his_kinase"/>
</dbReference>
<dbReference type="SUPFAM" id="SSF158472">
    <property type="entry name" value="HAMP domain-like"/>
    <property type="match status" value="1"/>
</dbReference>
<feature type="domain" description="Histidine kinase" evidence="11">
    <location>
        <begin position="152"/>
        <end position="350"/>
    </location>
</feature>
<reference evidence="13 14" key="1">
    <citation type="submission" date="2014-08" db="EMBL/GenBank/DDBJ databases">
        <title>Complete genome sequence of Corynebacterium ureicelerivorans DSM 45051, a lipophilic and urea-splitting isolate from a blood culture of a septicaemia patient.</title>
        <authorList>
            <person name="Tippelt A."/>
            <person name="Albersmeier A."/>
            <person name="Brinkrolf K."/>
            <person name="Ruckert C."/>
            <person name="Tauch A."/>
        </authorList>
    </citation>
    <scope>NUCLEOTIDE SEQUENCE [LARGE SCALE GENOMIC DNA]</scope>
    <source>
        <strain evidence="13 14">IMMIB RIV-2301</strain>
    </source>
</reference>
<evidence type="ECO:0000259" key="11">
    <source>
        <dbReference type="PROSITE" id="PS50109"/>
    </source>
</evidence>
<evidence type="ECO:0000256" key="2">
    <source>
        <dbReference type="ARBA" id="ARBA00004236"/>
    </source>
</evidence>
<dbReference type="RefSeq" id="WP_038610854.1">
    <property type="nucleotide sequence ID" value="NZ_CP009215.1"/>
</dbReference>
<dbReference type="InterPro" id="IPR003661">
    <property type="entry name" value="HisK_dim/P_dom"/>
</dbReference>
<sequence length="350" mass="36219">MRKLSLRARITVMFVATVLGVGCALIGLVYAYLKLTPVPVMAEFPAGPDGVVIDGAVPVTDEILRRILTASLGALALLTALAGVAGWFVAGLVITPLRAIADDAREVTRGNLAARIDYDGPRDEVGELSEALNAMLDELADAVERQRRFAANASHELKTPIATIQTVADVALSGGDADLRPAVAQIRKVNARNAATVSSLLQLANVQVRDRDAVDLAALCHEAVAAHCVPVDAEPVTVEASPTLVRQAVDNLVRNAVAHGAPGTAQLTLRRTSGTPAPLAEITVSSGGDVLDPAEVATWTEPFARARRTSGSGHGLGLALVQAIAKAHGGSLQLAARAEGGLVVKLLLPA</sequence>
<dbReference type="CDD" id="cd00082">
    <property type="entry name" value="HisKA"/>
    <property type="match status" value="1"/>
</dbReference>
<evidence type="ECO:0000259" key="12">
    <source>
        <dbReference type="PROSITE" id="PS50885"/>
    </source>
</evidence>
<evidence type="ECO:0000256" key="6">
    <source>
        <dbReference type="ARBA" id="ARBA00022692"/>
    </source>
</evidence>
<dbReference type="Gene3D" id="3.30.565.10">
    <property type="entry name" value="Histidine kinase-like ATPase, C-terminal domain"/>
    <property type="match status" value="1"/>
</dbReference>
<keyword evidence="10" id="KW-0472">Membrane</keyword>
<dbReference type="KEGG" id="cuv:CUREI_04465"/>
<dbReference type="InterPro" id="IPR005467">
    <property type="entry name" value="His_kinase_dom"/>
</dbReference>
<keyword evidence="4" id="KW-0597">Phosphoprotein</keyword>
<dbReference type="CDD" id="cd06225">
    <property type="entry name" value="HAMP"/>
    <property type="match status" value="1"/>
</dbReference>
<proteinExistence type="predicted"/>
<protein>
    <recommendedName>
        <fullName evidence="3">histidine kinase</fullName>
        <ecNumber evidence="3">2.7.13.3</ecNumber>
    </recommendedName>
</protein>
<dbReference type="EC" id="2.7.13.3" evidence="3"/>
<evidence type="ECO:0000256" key="8">
    <source>
        <dbReference type="ARBA" id="ARBA00022989"/>
    </source>
</evidence>
<comment type="catalytic activity">
    <reaction evidence="1">
        <text>ATP + protein L-histidine = ADP + protein N-phospho-L-histidine.</text>
        <dbReference type="EC" id="2.7.13.3"/>
    </reaction>
</comment>
<dbReference type="HOGENOM" id="CLU_000445_89_3_11"/>
<evidence type="ECO:0000256" key="4">
    <source>
        <dbReference type="ARBA" id="ARBA00022553"/>
    </source>
</evidence>
<dbReference type="PROSITE" id="PS51257">
    <property type="entry name" value="PROKAR_LIPOPROTEIN"/>
    <property type="match status" value="1"/>
</dbReference>
<dbReference type="OrthoDB" id="9786919at2"/>
<dbReference type="InterPro" id="IPR036097">
    <property type="entry name" value="HisK_dim/P_sf"/>
</dbReference>
<dbReference type="EMBL" id="CP009215">
    <property type="protein sequence ID" value="AIL96645.1"/>
    <property type="molecule type" value="Genomic_DNA"/>
</dbReference>
<dbReference type="PROSITE" id="PS50109">
    <property type="entry name" value="HIS_KIN"/>
    <property type="match status" value="1"/>
</dbReference>
<dbReference type="SMART" id="SM00387">
    <property type="entry name" value="HATPase_c"/>
    <property type="match status" value="1"/>
</dbReference>
<dbReference type="Gene3D" id="1.10.287.130">
    <property type="match status" value="1"/>
</dbReference>
<evidence type="ECO:0000313" key="13">
    <source>
        <dbReference type="EMBL" id="AIL96645.1"/>
    </source>
</evidence>
<dbReference type="Gene3D" id="6.10.340.10">
    <property type="match status" value="1"/>
</dbReference>
<evidence type="ECO:0000313" key="14">
    <source>
        <dbReference type="Proteomes" id="UP000028939"/>
    </source>
</evidence>
<dbReference type="SUPFAM" id="SSF55874">
    <property type="entry name" value="ATPase domain of HSP90 chaperone/DNA topoisomerase II/histidine kinase"/>
    <property type="match status" value="1"/>
</dbReference>
<dbReference type="Pfam" id="PF02518">
    <property type="entry name" value="HATPase_c"/>
    <property type="match status" value="1"/>
</dbReference>
<dbReference type="STRING" id="401472.CUREI_04465"/>
<dbReference type="PANTHER" id="PTHR45436:SF5">
    <property type="entry name" value="SENSOR HISTIDINE KINASE TRCS"/>
    <property type="match status" value="1"/>
</dbReference>
<dbReference type="SMART" id="SM00304">
    <property type="entry name" value="HAMP"/>
    <property type="match status" value="1"/>
</dbReference>
<dbReference type="GO" id="GO:0005886">
    <property type="term" value="C:plasma membrane"/>
    <property type="evidence" value="ECO:0007669"/>
    <property type="project" value="UniProtKB-SubCell"/>
</dbReference>
<dbReference type="SMART" id="SM00388">
    <property type="entry name" value="HisKA"/>
    <property type="match status" value="1"/>
</dbReference>
<dbReference type="InterPro" id="IPR003660">
    <property type="entry name" value="HAMP_dom"/>
</dbReference>